<dbReference type="Gene3D" id="4.10.400.10">
    <property type="entry name" value="Low-density Lipoprotein Receptor"/>
    <property type="match status" value="2"/>
</dbReference>
<evidence type="ECO:0000256" key="8">
    <source>
        <dbReference type="PROSITE-ProRule" id="PRU00124"/>
    </source>
</evidence>
<evidence type="ECO:0000313" key="9">
    <source>
        <dbReference type="Ensembl" id="ENSSDUP00000028727.1"/>
    </source>
</evidence>
<accession>A0A3B4VDU5</accession>
<evidence type="ECO:0000256" key="6">
    <source>
        <dbReference type="ARBA" id="ARBA00023136"/>
    </source>
</evidence>
<evidence type="ECO:0000256" key="2">
    <source>
        <dbReference type="ARBA" id="ARBA00004308"/>
    </source>
</evidence>
<sequence>VKVDGTGRYSFTGLCVNRNLVCDGRSHCRDGSDEVDCPTVAPPAIEANVLKCRRGSKPCKDGIECVLYSHVCDGENDCKDGSDEEGCGKFPKTKSRCVVTPAARANILKCRIGSRLCRDGSECVLFTHVCDGERDCRDGSDEEGCGELLWKGTFYRSSICCFLYQNKSMTISSTQHFSNDGMTSFPTEVPHCWRGQGWADKSHLLLPHVWEPSSLLKAFHNLPSSVASRLVINWR</sequence>
<dbReference type="PROSITE" id="PS01209">
    <property type="entry name" value="LDLRA_1"/>
    <property type="match status" value="2"/>
</dbReference>
<dbReference type="PANTHER" id="PTHR24270:SF62">
    <property type="entry name" value="LOW-DENSITY LIPOPROTEIN RECEPTOR-RELATED PROTEIN 2"/>
    <property type="match status" value="1"/>
</dbReference>
<dbReference type="SMART" id="SM00192">
    <property type="entry name" value="LDLa"/>
    <property type="match status" value="3"/>
</dbReference>
<feature type="disulfide bond" evidence="8">
    <location>
        <begin position="72"/>
        <end position="87"/>
    </location>
</feature>
<keyword evidence="10" id="KW-1185">Reference proteome</keyword>
<keyword evidence="4" id="KW-0677">Repeat</keyword>
<dbReference type="Ensembl" id="ENSSDUT00000029220.1">
    <property type="protein sequence ID" value="ENSSDUP00000028727.1"/>
    <property type="gene ID" value="ENSSDUG00000020714.1"/>
</dbReference>
<dbReference type="SUPFAM" id="SSF57424">
    <property type="entry name" value="LDL receptor-like module"/>
    <property type="match status" value="3"/>
</dbReference>
<dbReference type="InterPro" id="IPR023415">
    <property type="entry name" value="LDLR_class-A_CS"/>
</dbReference>
<dbReference type="PROSITE" id="PS50068">
    <property type="entry name" value="LDLRA_2"/>
    <property type="match status" value="3"/>
</dbReference>
<dbReference type="GeneTree" id="ENSGT00940000178065"/>
<dbReference type="GO" id="GO:0005886">
    <property type="term" value="C:plasma membrane"/>
    <property type="evidence" value="ECO:0007669"/>
    <property type="project" value="TreeGrafter"/>
</dbReference>
<dbReference type="Proteomes" id="UP000261420">
    <property type="component" value="Unplaced"/>
</dbReference>
<dbReference type="GO" id="GO:0016192">
    <property type="term" value="P:vesicle-mediated transport"/>
    <property type="evidence" value="ECO:0007669"/>
    <property type="project" value="UniProtKB-ARBA"/>
</dbReference>
<evidence type="ECO:0000256" key="3">
    <source>
        <dbReference type="ARBA" id="ARBA00022692"/>
    </source>
</evidence>
<dbReference type="InterPro" id="IPR050685">
    <property type="entry name" value="LDLR"/>
</dbReference>
<protein>
    <submittedName>
        <fullName evidence="9">Uncharacterized protein</fullName>
    </submittedName>
</protein>
<dbReference type="PANTHER" id="PTHR24270">
    <property type="entry name" value="LOW-DENSITY LIPOPROTEIN RECEPTOR-RELATED"/>
    <property type="match status" value="1"/>
</dbReference>
<dbReference type="Gene3D" id="4.10.1220.10">
    <property type="entry name" value="EGF-type module"/>
    <property type="match status" value="1"/>
</dbReference>
<evidence type="ECO:0000313" key="10">
    <source>
        <dbReference type="Proteomes" id="UP000261420"/>
    </source>
</evidence>
<dbReference type="Pfam" id="PF00057">
    <property type="entry name" value="Ldl_recept_a"/>
    <property type="match status" value="3"/>
</dbReference>
<reference evidence="9" key="2">
    <citation type="submission" date="2025-09" db="UniProtKB">
        <authorList>
            <consortium name="Ensembl"/>
        </authorList>
    </citation>
    <scope>IDENTIFICATION</scope>
</reference>
<organism evidence="9 10">
    <name type="scientific">Seriola dumerili</name>
    <name type="common">Greater amberjack</name>
    <name type="synonym">Caranx dumerili</name>
    <dbReference type="NCBI Taxonomy" id="41447"/>
    <lineage>
        <taxon>Eukaryota</taxon>
        <taxon>Metazoa</taxon>
        <taxon>Chordata</taxon>
        <taxon>Craniata</taxon>
        <taxon>Vertebrata</taxon>
        <taxon>Euteleostomi</taxon>
        <taxon>Actinopterygii</taxon>
        <taxon>Neopterygii</taxon>
        <taxon>Teleostei</taxon>
        <taxon>Neoteleostei</taxon>
        <taxon>Acanthomorphata</taxon>
        <taxon>Carangaria</taxon>
        <taxon>Carangiformes</taxon>
        <taxon>Carangidae</taxon>
        <taxon>Seriola</taxon>
    </lineage>
</organism>
<reference evidence="9" key="1">
    <citation type="submission" date="2025-08" db="UniProtKB">
        <authorList>
            <consortium name="Ensembl"/>
        </authorList>
    </citation>
    <scope>IDENTIFICATION</scope>
</reference>
<dbReference type="InterPro" id="IPR002172">
    <property type="entry name" value="LDrepeatLR_classA_rpt"/>
</dbReference>
<evidence type="ECO:0000256" key="5">
    <source>
        <dbReference type="ARBA" id="ARBA00022989"/>
    </source>
</evidence>
<comment type="subcellular location">
    <subcellularLocation>
        <location evidence="2">Endomembrane system</location>
    </subcellularLocation>
    <subcellularLocation>
        <location evidence="1">Membrane</location>
        <topology evidence="1">Single-pass membrane protein</topology>
    </subcellularLocation>
</comment>
<dbReference type="InterPro" id="IPR036055">
    <property type="entry name" value="LDL_receptor-like_sf"/>
</dbReference>
<proteinExistence type="predicted"/>
<dbReference type="PRINTS" id="PR00261">
    <property type="entry name" value="LDLRECEPTOR"/>
</dbReference>
<evidence type="ECO:0000256" key="1">
    <source>
        <dbReference type="ARBA" id="ARBA00004167"/>
    </source>
</evidence>
<keyword evidence="7 8" id="KW-1015">Disulfide bond</keyword>
<evidence type="ECO:0000256" key="7">
    <source>
        <dbReference type="ARBA" id="ARBA00023157"/>
    </source>
</evidence>
<evidence type="ECO:0000256" key="4">
    <source>
        <dbReference type="ARBA" id="ARBA00022737"/>
    </source>
</evidence>
<name>A0A3B4VDU5_SERDU</name>
<feature type="disulfide bond" evidence="8">
    <location>
        <begin position="130"/>
        <end position="145"/>
    </location>
</feature>
<keyword evidence="3" id="KW-0812">Transmembrane</keyword>
<dbReference type="CDD" id="cd00112">
    <property type="entry name" value="LDLa"/>
    <property type="match status" value="3"/>
</dbReference>
<keyword evidence="6" id="KW-0472">Membrane</keyword>
<dbReference type="AlphaFoldDB" id="A0A3B4VDU5"/>
<feature type="disulfide bond" evidence="8">
    <location>
        <begin position="22"/>
        <end position="37"/>
    </location>
</feature>
<dbReference type="GO" id="GO:0012505">
    <property type="term" value="C:endomembrane system"/>
    <property type="evidence" value="ECO:0007669"/>
    <property type="project" value="UniProtKB-SubCell"/>
</dbReference>
<keyword evidence="5" id="KW-1133">Transmembrane helix</keyword>
<comment type="caution">
    <text evidence="8">Lacks conserved residue(s) required for the propagation of feature annotation.</text>
</comment>